<name>A0A2D3I6W7_9VIRU</name>
<evidence type="ECO:0000313" key="1">
    <source>
        <dbReference type="EMBL" id="ATU84102.1"/>
    </source>
</evidence>
<dbReference type="EMBL" id="MF768985">
    <property type="protein sequence ID" value="ATU84102.1"/>
    <property type="molecule type" value="Genomic_DNA"/>
</dbReference>
<dbReference type="Proteomes" id="UP000267516">
    <property type="component" value="Segment"/>
</dbReference>
<protein>
    <submittedName>
        <fullName evidence="1">ORF1134</fullName>
    </submittedName>
</protein>
<organism evidence="1">
    <name type="scientific">White spot syndrome virus</name>
    <dbReference type="NCBI Taxonomy" id="342409"/>
    <lineage>
        <taxon>Viruses</taxon>
        <taxon>Viruses incertae sedis</taxon>
        <taxon>Naldaviricetes</taxon>
        <taxon>Nimaviridae</taxon>
        <taxon>Whispovirus</taxon>
    </lineage>
</organism>
<accession>A0A2D3I6W7</accession>
<reference evidence="1" key="1">
    <citation type="journal article" date="2018" name="Aquaculture">
        <title>Complete genome sequence of a white spot syndrome virus associated with a disease incursion in Australia.</title>
        <authorList>
            <person name="Oakey J."/>
            <person name="Smith C.S."/>
        </authorList>
    </citation>
    <scope>NUCLEOTIDE SEQUENCE [LARGE SCALE GENOMIC DNA]</scope>
    <source>
        <strain evidence="1">WSSV-AU</strain>
    </source>
</reference>
<sequence>MIKKHPVPLMYLHAHVLPPSNCDQCIGGNIQDVQYLHPIYLFLLAMCGVRNMGKTAHLFHEVSRA</sequence>
<proteinExistence type="predicted"/>